<dbReference type="EMBL" id="APPV01000006">
    <property type="protein sequence ID" value="ENV60986.1"/>
    <property type="molecule type" value="Genomic_DNA"/>
</dbReference>
<dbReference type="Proteomes" id="UP000018433">
    <property type="component" value="Unassembled WGS sequence"/>
</dbReference>
<dbReference type="RefSeq" id="WP_004943357.1">
    <property type="nucleotide sequence ID" value="NZ_KB849643.1"/>
</dbReference>
<accession>A0ABN0JZR2</accession>
<protein>
    <submittedName>
        <fullName evidence="1">Uncharacterized protein</fullName>
    </submittedName>
</protein>
<sequence>MAKIPMGNFGNAMPQVQRIQMPQDQSGQMLAGALQNFGKAAEQIHQNQLNKEVDAKKTELLMNDQQSKQDTAQYIQQSAKFSADIDLMDADITAKVQSGSLPIENAVQERQSNLEKIKKEYMPNIPNTRKMDFDQYIDKTSYQSASKYMPVAFQSARSQASVQMNDLAETLLKSSQTVEEGEQALRQFGMSKNLPIANVENAVNKYKNSFSTNGVNAWFAGNMDDNEQLSLMTKPEEILKTYSHLTQEQAIYYGQKNLNRIDQNNKAIEAAQKRIDADAKDATTEMRQITETGILPDDAKVQSLYSRVRGTKQELEFQKLAANTVEVQKFMRMPPDARQAYLSQLETDAHSAPSDDPKGLGFRLDLLKKANNNMLGNEKNNASLAYSIKTGRDLPVVPTTLIAQGDAGAIEILSNNVKNIISIHQDNGITGSLNPLSQQQQNEMKQYLSVANSVQKLQLGTSLFKASAGNANAARDMINSVFGDKNSIRWAISLNNRNHSVIANQIVSGQDLLDKGLVKPSESALMTKTTDYLKGIAAPGSPEYKIYYDSVKANYAYLAQKSEKLTDKSGKLDTKNIDNELFEKAVLEVTGGKFTSGSMWGRSTVLRPHTVSEKSFQDQLEAFNSLNSRTYGGSDKDYFLDFPLEQDPKNPYRYFFKNGSGYVLDKSSNRDPKKQTRLALVLH</sequence>
<organism evidence="1 2">
    <name type="scientific">Acinetobacter soli NIPH 2899</name>
    <dbReference type="NCBI Taxonomy" id="1217677"/>
    <lineage>
        <taxon>Bacteria</taxon>
        <taxon>Pseudomonadati</taxon>
        <taxon>Pseudomonadota</taxon>
        <taxon>Gammaproteobacteria</taxon>
        <taxon>Moraxellales</taxon>
        <taxon>Moraxellaceae</taxon>
        <taxon>Acinetobacter</taxon>
    </lineage>
</organism>
<comment type="caution">
    <text evidence="1">The sequence shown here is derived from an EMBL/GenBank/DDBJ whole genome shotgun (WGS) entry which is preliminary data.</text>
</comment>
<reference evidence="1 2" key="1">
    <citation type="submission" date="2013-02" db="EMBL/GenBank/DDBJ databases">
        <title>The Genome Sequence of Acinetobacter soli NIPH 2899.</title>
        <authorList>
            <consortium name="The Broad Institute Genome Sequencing Platform"/>
            <consortium name="The Broad Institute Genome Sequencing Center for Infectious Disease"/>
            <person name="Cerqueira G."/>
            <person name="Feldgarden M."/>
            <person name="Courvalin P."/>
            <person name="Perichon B."/>
            <person name="Grillot-Courvalin C."/>
            <person name="Clermont D."/>
            <person name="Rocha E."/>
            <person name="Yoon E.-J."/>
            <person name="Nemec A."/>
            <person name="Walker B."/>
            <person name="Young S.K."/>
            <person name="Zeng Q."/>
            <person name="Gargeya S."/>
            <person name="Fitzgerald M."/>
            <person name="Haas B."/>
            <person name="Abouelleil A."/>
            <person name="Alvarado L."/>
            <person name="Arachchi H.M."/>
            <person name="Berlin A.M."/>
            <person name="Chapman S.B."/>
            <person name="Dewar J."/>
            <person name="Goldberg J."/>
            <person name="Griggs A."/>
            <person name="Gujja S."/>
            <person name="Hansen M."/>
            <person name="Howarth C."/>
            <person name="Imamovic A."/>
            <person name="Larimer J."/>
            <person name="McCowan C."/>
            <person name="Murphy C."/>
            <person name="Neiman D."/>
            <person name="Pearson M."/>
            <person name="Priest M."/>
            <person name="Roberts A."/>
            <person name="Saif S."/>
            <person name="Shea T."/>
            <person name="Sisk P."/>
            <person name="Sykes S."/>
            <person name="Wortman J."/>
            <person name="Nusbaum C."/>
            <person name="Birren B."/>
        </authorList>
    </citation>
    <scope>NUCLEOTIDE SEQUENCE [LARGE SCALE GENOMIC DNA]</scope>
    <source>
        <strain evidence="1 2">NIPH 2899</strain>
    </source>
</reference>
<evidence type="ECO:0000313" key="1">
    <source>
        <dbReference type="EMBL" id="ENV60986.1"/>
    </source>
</evidence>
<name>A0ABN0JZR2_9GAMM</name>
<keyword evidence="2" id="KW-1185">Reference proteome</keyword>
<gene>
    <name evidence="1" type="ORF">F950_00231</name>
</gene>
<proteinExistence type="predicted"/>
<evidence type="ECO:0000313" key="2">
    <source>
        <dbReference type="Proteomes" id="UP000018433"/>
    </source>
</evidence>